<organism evidence="1 2">
    <name type="scientific">Cupriavidus numazuensis</name>
    <dbReference type="NCBI Taxonomy" id="221992"/>
    <lineage>
        <taxon>Bacteria</taxon>
        <taxon>Pseudomonadati</taxon>
        <taxon>Pseudomonadota</taxon>
        <taxon>Betaproteobacteria</taxon>
        <taxon>Burkholderiales</taxon>
        <taxon>Burkholderiaceae</taxon>
        <taxon>Cupriavidus</taxon>
    </lineage>
</organism>
<name>A0ABM8TJR2_9BURK</name>
<gene>
    <name evidence="1" type="ORF">LMG26411_03826</name>
</gene>
<keyword evidence="2" id="KW-1185">Reference proteome</keyword>
<protein>
    <recommendedName>
        <fullName evidence="3">Short-chain fatty acid transporter</fullName>
    </recommendedName>
</protein>
<evidence type="ECO:0008006" key="3">
    <source>
        <dbReference type="Google" id="ProtNLM"/>
    </source>
</evidence>
<dbReference type="Proteomes" id="UP000672657">
    <property type="component" value="Unassembled WGS sequence"/>
</dbReference>
<dbReference type="PROSITE" id="PS51257">
    <property type="entry name" value="PROKAR_LIPOPROTEIN"/>
    <property type="match status" value="1"/>
</dbReference>
<dbReference type="RefSeq" id="WP_211954835.1">
    <property type="nucleotide sequence ID" value="NZ_CAJPVI010000023.1"/>
</dbReference>
<reference evidence="1 2" key="1">
    <citation type="submission" date="2021-03" db="EMBL/GenBank/DDBJ databases">
        <authorList>
            <person name="Peeters C."/>
        </authorList>
    </citation>
    <scope>NUCLEOTIDE SEQUENCE [LARGE SCALE GENOMIC DNA]</scope>
    <source>
        <strain evidence="1 2">LMG 26411</strain>
    </source>
</reference>
<accession>A0ABM8TJR2</accession>
<sequence length="121" mass="13260">MSRASYLCLAFALLLTACETPPQQATRPVSRPPAEPRIAPRVAIDACEQAVTANVRKGHPEPGSLFILEDREQVYQRPGGMAMVTGEGTFEPDSSQASIGFRFTCLYNGRTARADDVQLRY</sequence>
<proteinExistence type="predicted"/>
<evidence type="ECO:0000313" key="2">
    <source>
        <dbReference type="Proteomes" id="UP000672657"/>
    </source>
</evidence>
<dbReference type="EMBL" id="CAJPVI010000023">
    <property type="protein sequence ID" value="CAG2150854.1"/>
    <property type="molecule type" value="Genomic_DNA"/>
</dbReference>
<comment type="caution">
    <text evidence="1">The sequence shown here is derived from an EMBL/GenBank/DDBJ whole genome shotgun (WGS) entry which is preliminary data.</text>
</comment>
<evidence type="ECO:0000313" key="1">
    <source>
        <dbReference type="EMBL" id="CAG2150854.1"/>
    </source>
</evidence>